<proteinExistence type="inferred from homology"/>
<dbReference type="AlphaFoldDB" id="A0A694RZA9"/>
<dbReference type="InterPro" id="IPR016131">
    <property type="entry name" value="Haemerythrin_Fe_BS"/>
</dbReference>
<keyword evidence="3" id="KW-0479">Metal-binding</keyword>
<name>A0A694RZA9_CAMJU</name>
<gene>
    <name evidence="6" type="ORF">BFD99_03255</name>
</gene>
<evidence type="ECO:0000256" key="2">
    <source>
        <dbReference type="ARBA" id="ARBA00022621"/>
    </source>
</evidence>
<dbReference type="PROSITE" id="PS00550">
    <property type="entry name" value="HEMERYTHRINS"/>
    <property type="match status" value="1"/>
</dbReference>
<evidence type="ECO:0000256" key="1">
    <source>
        <dbReference type="ARBA" id="ARBA00010587"/>
    </source>
</evidence>
<evidence type="ECO:0000313" key="7">
    <source>
        <dbReference type="Proteomes" id="UP000335162"/>
    </source>
</evidence>
<evidence type="ECO:0000256" key="3">
    <source>
        <dbReference type="ARBA" id="ARBA00022723"/>
    </source>
</evidence>
<dbReference type="CDD" id="cd12107">
    <property type="entry name" value="Hemerythrin"/>
    <property type="match status" value="1"/>
</dbReference>
<protein>
    <submittedName>
        <fullName evidence="6">Bacteriohemerythrin</fullName>
    </submittedName>
</protein>
<dbReference type="GO" id="GO:0005344">
    <property type="term" value="F:oxygen carrier activity"/>
    <property type="evidence" value="ECO:0007669"/>
    <property type="project" value="UniProtKB-KW"/>
</dbReference>
<dbReference type="NCBIfam" id="TIGR02481">
    <property type="entry name" value="hemeryth_dom"/>
    <property type="match status" value="1"/>
</dbReference>
<dbReference type="Pfam" id="PF01814">
    <property type="entry name" value="Hemerythrin"/>
    <property type="match status" value="1"/>
</dbReference>
<reference evidence="6 7" key="1">
    <citation type="submission" date="2018-05" db="EMBL/GenBank/DDBJ databases">
        <authorList>
            <consortium name="NARMS: The National Antimicrobial Resistance Monitoring System"/>
        </authorList>
    </citation>
    <scope>NUCLEOTIDE SEQUENCE [LARGE SCALE GENOMIC DNA]</scope>
    <source>
        <strain evidence="6 7">FSIS1607212</strain>
    </source>
</reference>
<keyword evidence="4" id="KW-0408">Iron</keyword>
<keyword evidence="2" id="KW-0561">Oxygen transport</keyword>
<evidence type="ECO:0000256" key="4">
    <source>
        <dbReference type="ARBA" id="ARBA00023004"/>
    </source>
</evidence>
<accession>A0A694RZA9</accession>
<sequence>MIYNEKIISMNNDLLDHQHKELFEISKKLSLMNQCHVGTKELKIVLRELLIMINRHFSDEEAFMRKIEYPYINHHTRIHRKIILEIEEIIISEAKFVNIMTEKLNLVVQDFIFKHTAKEDSKIVKYYCKGYFKKNM</sequence>
<dbReference type="Proteomes" id="UP000335162">
    <property type="component" value="Unassembled WGS sequence"/>
</dbReference>
<dbReference type="InterPro" id="IPR012312">
    <property type="entry name" value="Hemerythrin-like"/>
</dbReference>
<dbReference type="InterPro" id="IPR012827">
    <property type="entry name" value="Hemerythrin_metal-bd"/>
</dbReference>
<keyword evidence="2" id="KW-0813">Transport</keyword>
<dbReference type="Gene3D" id="1.20.120.50">
    <property type="entry name" value="Hemerythrin-like"/>
    <property type="match status" value="1"/>
</dbReference>
<dbReference type="GO" id="GO:0046872">
    <property type="term" value="F:metal ion binding"/>
    <property type="evidence" value="ECO:0007669"/>
    <property type="project" value="UniProtKB-KW"/>
</dbReference>
<dbReference type="InterPro" id="IPR035938">
    <property type="entry name" value="Hemerythrin-like_sf"/>
</dbReference>
<evidence type="ECO:0000259" key="5">
    <source>
        <dbReference type="Pfam" id="PF01814"/>
    </source>
</evidence>
<dbReference type="EMBL" id="AACNRY010000004">
    <property type="protein sequence ID" value="EAL3734995.1"/>
    <property type="molecule type" value="Genomic_DNA"/>
</dbReference>
<dbReference type="InterPro" id="IPR050669">
    <property type="entry name" value="Hemerythrin"/>
</dbReference>
<comment type="similarity">
    <text evidence="1">Belongs to the hemerythrin family.</text>
</comment>
<feature type="domain" description="Hemerythrin-like" evidence="5">
    <location>
        <begin position="12"/>
        <end position="125"/>
    </location>
</feature>
<comment type="caution">
    <text evidence="6">The sequence shown here is derived from an EMBL/GenBank/DDBJ whole genome shotgun (WGS) entry which is preliminary data.</text>
</comment>
<dbReference type="PANTHER" id="PTHR37164">
    <property type="entry name" value="BACTERIOHEMERYTHRIN"/>
    <property type="match status" value="1"/>
</dbReference>
<dbReference type="SUPFAM" id="SSF47188">
    <property type="entry name" value="Hemerythrin-like"/>
    <property type="match status" value="1"/>
</dbReference>
<dbReference type="PANTHER" id="PTHR37164:SF1">
    <property type="entry name" value="BACTERIOHEMERYTHRIN"/>
    <property type="match status" value="1"/>
</dbReference>
<evidence type="ECO:0000313" key="6">
    <source>
        <dbReference type="EMBL" id="EAL3734995.1"/>
    </source>
</evidence>
<organism evidence="6 7">
    <name type="scientific">Campylobacter jejuni</name>
    <dbReference type="NCBI Taxonomy" id="197"/>
    <lineage>
        <taxon>Bacteria</taxon>
        <taxon>Pseudomonadati</taxon>
        <taxon>Campylobacterota</taxon>
        <taxon>Epsilonproteobacteria</taxon>
        <taxon>Campylobacterales</taxon>
        <taxon>Campylobacteraceae</taxon>
        <taxon>Campylobacter</taxon>
    </lineage>
</organism>